<sequence length="68" mass="7789">DSTNFFDNNSNNKKAFLESNDDISISLKFSGRKDDIRSALEDNLIGLISSIKYHNYVKLNKKMAIQTF</sequence>
<organism evidence="1 2">
    <name type="scientific">Ascoidea rubescens DSM 1968</name>
    <dbReference type="NCBI Taxonomy" id="1344418"/>
    <lineage>
        <taxon>Eukaryota</taxon>
        <taxon>Fungi</taxon>
        <taxon>Dikarya</taxon>
        <taxon>Ascomycota</taxon>
        <taxon>Saccharomycotina</taxon>
        <taxon>Saccharomycetes</taxon>
        <taxon>Ascoideaceae</taxon>
        <taxon>Ascoidea</taxon>
    </lineage>
</organism>
<gene>
    <name evidence="1" type="ORF">ASCRUDRAFT_10748</name>
</gene>
<evidence type="ECO:0000313" key="2">
    <source>
        <dbReference type="Proteomes" id="UP000095038"/>
    </source>
</evidence>
<dbReference type="GeneID" id="30962320"/>
<evidence type="ECO:0000313" key="1">
    <source>
        <dbReference type="EMBL" id="ODV57801.1"/>
    </source>
</evidence>
<proteinExistence type="predicted"/>
<dbReference type="RefSeq" id="XP_020044108.1">
    <property type="nucleotide sequence ID" value="XM_020188684.1"/>
</dbReference>
<protein>
    <submittedName>
        <fullName evidence="1">Uncharacterized protein</fullName>
    </submittedName>
</protein>
<dbReference type="OrthoDB" id="26278at2759"/>
<accession>A0A1D2V809</accession>
<dbReference type="EMBL" id="KV454521">
    <property type="protein sequence ID" value="ODV57801.1"/>
    <property type="molecule type" value="Genomic_DNA"/>
</dbReference>
<dbReference type="AlphaFoldDB" id="A0A1D2V809"/>
<keyword evidence="2" id="KW-1185">Reference proteome</keyword>
<dbReference type="InParanoid" id="A0A1D2V809"/>
<feature type="non-terminal residue" evidence="1">
    <location>
        <position position="1"/>
    </location>
</feature>
<dbReference type="Proteomes" id="UP000095038">
    <property type="component" value="Unassembled WGS sequence"/>
</dbReference>
<name>A0A1D2V809_9ASCO</name>
<reference evidence="2" key="1">
    <citation type="submission" date="2016-05" db="EMBL/GenBank/DDBJ databases">
        <title>Comparative genomics of biotechnologically important yeasts.</title>
        <authorList>
            <consortium name="DOE Joint Genome Institute"/>
            <person name="Riley R."/>
            <person name="Haridas S."/>
            <person name="Wolfe K.H."/>
            <person name="Lopes M.R."/>
            <person name="Hittinger C.T."/>
            <person name="Goker M."/>
            <person name="Salamov A."/>
            <person name="Wisecaver J."/>
            <person name="Long T.M."/>
            <person name="Aerts A.L."/>
            <person name="Barry K."/>
            <person name="Choi C."/>
            <person name="Clum A."/>
            <person name="Coughlan A.Y."/>
            <person name="Deshpande S."/>
            <person name="Douglass A.P."/>
            <person name="Hanson S.J."/>
            <person name="Klenk H.-P."/>
            <person name="Labutti K."/>
            <person name="Lapidus A."/>
            <person name="Lindquist E."/>
            <person name="Lipzen A."/>
            <person name="Meier-Kolthoff J.P."/>
            <person name="Ohm R.A."/>
            <person name="Otillar R.P."/>
            <person name="Pangilinan J."/>
            <person name="Peng Y."/>
            <person name="Rokas A."/>
            <person name="Rosa C.A."/>
            <person name="Scheuner C."/>
            <person name="Sibirny A.A."/>
            <person name="Slot J.C."/>
            <person name="Stielow J.B."/>
            <person name="Sun H."/>
            <person name="Kurtzman C.P."/>
            <person name="Blackwell M."/>
            <person name="Grigoriev I.V."/>
            <person name="Jeffries T.W."/>
        </authorList>
    </citation>
    <scope>NUCLEOTIDE SEQUENCE [LARGE SCALE GENOMIC DNA]</scope>
    <source>
        <strain evidence="2">DSM 1968</strain>
    </source>
</reference>